<dbReference type="PANTHER" id="PTHR47676:SF1">
    <property type="entry name" value="SMR DOMAIN-CONTAINING PROTEIN"/>
    <property type="match status" value="1"/>
</dbReference>
<dbReference type="PANTHER" id="PTHR47676">
    <property type="entry name" value="OS01G0225100 PROTEIN"/>
    <property type="match status" value="1"/>
</dbReference>
<dbReference type="InterPro" id="IPR002625">
    <property type="entry name" value="Smr_dom"/>
</dbReference>
<evidence type="ECO:0000313" key="5">
    <source>
        <dbReference type="Proteomes" id="UP000012960"/>
    </source>
</evidence>
<name>A0A804JVN9_MUSAM</name>
<protein>
    <submittedName>
        <fullName evidence="3">(wild Malaysian banana) hypothetical protein</fullName>
    </submittedName>
</protein>
<dbReference type="AlphaFoldDB" id="A0A804JVN9"/>
<dbReference type="InterPro" id="IPR056254">
    <property type="entry name" value="At5g58720/SDE5-like_UBA-like"/>
</dbReference>
<feature type="compositionally biased region" description="Basic residues" evidence="1">
    <location>
        <begin position="1"/>
        <end position="16"/>
    </location>
</feature>
<organism evidence="4 5">
    <name type="scientific">Musa acuminata subsp. malaccensis</name>
    <name type="common">Wild banana</name>
    <name type="synonym">Musa malaccensis</name>
    <dbReference type="NCBI Taxonomy" id="214687"/>
    <lineage>
        <taxon>Eukaryota</taxon>
        <taxon>Viridiplantae</taxon>
        <taxon>Streptophyta</taxon>
        <taxon>Embryophyta</taxon>
        <taxon>Tracheophyta</taxon>
        <taxon>Spermatophyta</taxon>
        <taxon>Magnoliopsida</taxon>
        <taxon>Liliopsida</taxon>
        <taxon>Zingiberales</taxon>
        <taxon>Musaceae</taxon>
        <taxon>Musa</taxon>
    </lineage>
</organism>
<dbReference type="OMA" id="IPEQRTY"/>
<dbReference type="InParanoid" id="A0A804JVN9"/>
<feature type="region of interest" description="Disordered" evidence="1">
    <location>
        <begin position="1"/>
        <end position="41"/>
    </location>
</feature>
<dbReference type="SUPFAM" id="SSF160443">
    <property type="entry name" value="SMR domain-like"/>
    <property type="match status" value="1"/>
</dbReference>
<dbReference type="InterPro" id="IPR013899">
    <property type="entry name" value="DUF1771"/>
</dbReference>
<dbReference type="SMART" id="SM01162">
    <property type="entry name" value="DUF1771"/>
    <property type="match status" value="1"/>
</dbReference>
<dbReference type="InterPro" id="IPR055319">
    <property type="entry name" value="At5g58720-like"/>
</dbReference>
<feature type="region of interest" description="Disordered" evidence="1">
    <location>
        <begin position="211"/>
        <end position="241"/>
    </location>
</feature>
<feature type="compositionally biased region" description="Polar residues" evidence="1">
    <location>
        <begin position="223"/>
        <end position="233"/>
    </location>
</feature>
<dbReference type="EMBL" id="HG996473">
    <property type="protein sequence ID" value="CAG1856568.1"/>
    <property type="molecule type" value="Genomic_DNA"/>
</dbReference>
<accession>A0A804JVN9</accession>
<dbReference type="InterPro" id="IPR036063">
    <property type="entry name" value="Smr_dom_sf"/>
</dbReference>
<evidence type="ECO:0000259" key="2">
    <source>
        <dbReference type="PROSITE" id="PS50828"/>
    </source>
</evidence>
<dbReference type="KEGG" id="mus:103991655"/>
<reference evidence="4" key="2">
    <citation type="submission" date="2021-05" db="UniProtKB">
        <authorList>
            <consortium name="EnsemblPlants"/>
        </authorList>
    </citation>
    <scope>IDENTIFICATION</scope>
    <source>
        <strain evidence="4">subsp. malaccensis</strain>
    </source>
</reference>
<dbReference type="Pfam" id="PF08590">
    <property type="entry name" value="DUF1771"/>
    <property type="match status" value="1"/>
</dbReference>
<feature type="domain" description="Smr" evidence="2">
    <location>
        <begin position="430"/>
        <end position="504"/>
    </location>
</feature>
<dbReference type="EnsemblPlants" id="Ma07_t14230.1">
    <property type="protein sequence ID" value="Ma07_p14230.1"/>
    <property type="gene ID" value="Ma07_g14230"/>
</dbReference>
<gene>
    <name evidence="3" type="ORF">GSMUA_40700.1</name>
</gene>
<dbReference type="SMART" id="SM00463">
    <property type="entry name" value="SMR"/>
    <property type="match status" value="1"/>
</dbReference>
<evidence type="ECO:0000256" key="1">
    <source>
        <dbReference type="SAM" id="MobiDB-lite"/>
    </source>
</evidence>
<dbReference type="Gene3D" id="3.30.1370.110">
    <property type="match status" value="1"/>
</dbReference>
<dbReference type="OrthoDB" id="3231855at2759"/>
<evidence type="ECO:0000313" key="3">
    <source>
        <dbReference type="EMBL" id="CAG1856568.1"/>
    </source>
</evidence>
<keyword evidence="5" id="KW-1185">Reference proteome</keyword>
<evidence type="ECO:0000313" key="4">
    <source>
        <dbReference type="EnsemblPlants" id="Ma07_p14230.1"/>
    </source>
</evidence>
<dbReference type="PROSITE" id="PS50828">
    <property type="entry name" value="SMR"/>
    <property type="match status" value="1"/>
</dbReference>
<dbReference type="Pfam" id="PF24767">
    <property type="entry name" value="UBA_At5g58720"/>
    <property type="match status" value="1"/>
</dbReference>
<proteinExistence type="predicted"/>
<sequence length="519" mass="57207">MKPSTKKRSRKKKRKPAPAPGSDPAKEEEAAASAAEILVNGGSDDEQKRALNWLIDAFTSVSVDQIASAYREAGGDPFKAAGILGARLDDPAVGPAGGREAMGSGNGFGGSRRHKRVAAATGMVSDVIGKGYSGCGRRNKDRIVTNLQSKGCMNRMYKVEEAEQFLCSMLGDESELGMGVVTDVLDQCGCDIEKALEVLLDISASSCNKLKEKESQNRGIPRTNYSYTCPETSSNDHPKNTINSFQLRDRTSDSAYHLSEKEHVFQPFVGYSNREHGLVLADNEVPLPSKSEQSKPALQQKVLESLFNIPNSPKHESNCMNWKKVVTKVESFGQGLEFCSSSTEDTQSNAAYGKEDDYQVFRGVSKKHWDKMRTYYQEAAMAYSRGERAHASYLSEKGKLYRDIAREADEKASREIFETRNKHIKNMVTIDLHGQHVKQAIGLLKLHLLLFTYIPSVPYLKVITGCGADGVGKGKLKHAVLGLVEKEGVKWREENAGTLILSLDEPKEYSFVKCDTDSE</sequence>
<dbReference type="Gramene" id="Ma07_t14230.1">
    <property type="protein sequence ID" value="Ma07_p14230.1"/>
    <property type="gene ID" value="Ma07_g14230"/>
</dbReference>
<dbReference type="Proteomes" id="UP000012960">
    <property type="component" value="Unplaced"/>
</dbReference>
<reference evidence="3" key="1">
    <citation type="submission" date="2021-03" db="EMBL/GenBank/DDBJ databases">
        <authorList>
            <consortium name="Genoscope - CEA"/>
            <person name="William W."/>
        </authorList>
    </citation>
    <scope>NUCLEOTIDE SEQUENCE</scope>
    <source>
        <strain evidence="3">Doubled-haploid Pahang</strain>
    </source>
</reference>